<sequence length="98" mass="10851">MQQRFACDMVASGDCALSAFGAVTYSVRTTEMQEIRDFVCTESEGRNLFPASSSKFRPSSRMQCVCWPPCQTRPGPLQLSAEENPVCRNEEECAPPPP</sequence>
<accession>A0A9Q1GA58</accession>
<keyword evidence="2" id="KW-1185">Reference proteome</keyword>
<protein>
    <submittedName>
        <fullName evidence="1">Uncharacterized protein</fullName>
    </submittedName>
</protein>
<organism evidence="1 2">
    <name type="scientific">Synaphobranchus kaupii</name>
    <name type="common">Kaup's arrowtooth eel</name>
    <dbReference type="NCBI Taxonomy" id="118154"/>
    <lineage>
        <taxon>Eukaryota</taxon>
        <taxon>Metazoa</taxon>
        <taxon>Chordata</taxon>
        <taxon>Craniata</taxon>
        <taxon>Vertebrata</taxon>
        <taxon>Euteleostomi</taxon>
        <taxon>Actinopterygii</taxon>
        <taxon>Neopterygii</taxon>
        <taxon>Teleostei</taxon>
        <taxon>Anguilliformes</taxon>
        <taxon>Synaphobranchidae</taxon>
        <taxon>Synaphobranchus</taxon>
    </lineage>
</organism>
<comment type="caution">
    <text evidence="1">The sequence shown here is derived from an EMBL/GenBank/DDBJ whole genome shotgun (WGS) entry which is preliminary data.</text>
</comment>
<dbReference type="AlphaFoldDB" id="A0A9Q1GA58"/>
<dbReference type="Proteomes" id="UP001152622">
    <property type="component" value="Chromosome 1"/>
</dbReference>
<dbReference type="EMBL" id="JAINUF010000001">
    <property type="protein sequence ID" value="KAJ8380302.1"/>
    <property type="molecule type" value="Genomic_DNA"/>
</dbReference>
<gene>
    <name evidence="1" type="ORF">SKAU_G00010800</name>
</gene>
<reference evidence="1" key="1">
    <citation type="journal article" date="2023" name="Science">
        <title>Genome structures resolve the early diversification of teleost fishes.</title>
        <authorList>
            <person name="Parey E."/>
            <person name="Louis A."/>
            <person name="Montfort J."/>
            <person name="Bouchez O."/>
            <person name="Roques C."/>
            <person name="Iampietro C."/>
            <person name="Lluch J."/>
            <person name="Castinel A."/>
            <person name="Donnadieu C."/>
            <person name="Desvignes T."/>
            <person name="Floi Bucao C."/>
            <person name="Jouanno E."/>
            <person name="Wen M."/>
            <person name="Mejri S."/>
            <person name="Dirks R."/>
            <person name="Jansen H."/>
            <person name="Henkel C."/>
            <person name="Chen W.J."/>
            <person name="Zahm M."/>
            <person name="Cabau C."/>
            <person name="Klopp C."/>
            <person name="Thompson A.W."/>
            <person name="Robinson-Rechavi M."/>
            <person name="Braasch I."/>
            <person name="Lecointre G."/>
            <person name="Bobe J."/>
            <person name="Postlethwait J.H."/>
            <person name="Berthelot C."/>
            <person name="Roest Crollius H."/>
            <person name="Guiguen Y."/>
        </authorList>
    </citation>
    <scope>NUCLEOTIDE SEQUENCE</scope>
    <source>
        <strain evidence="1">WJC10195</strain>
    </source>
</reference>
<proteinExistence type="predicted"/>
<name>A0A9Q1GA58_SYNKA</name>
<evidence type="ECO:0000313" key="1">
    <source>
        <dbReference type="EMBL" id="KAJ8380302.1"/>
    </source>
</evidence>
<evidence type="ECO:0000313" key="2">
    <source>
        <dbReference type="Proteomes" id="UP001152622"/>
    </source>
</evidence>